<gene>
    <name evidence="2" type="ORF">N657DRAFT_443033</name>
</gene>
<accession>A0AAN6YY55</accession>
<reference evidence="2" key="2">
    <citation type="submission" date="2023-05" db="EMBL/GenBank/DDBJ databases">
        <authorList>
            <consortium name="Lawrence Berkeley National Laboratory"/>
            <person name="Steindorff A."/>
            <person name="Hensen N."/>
            <person name="Bonometti L."/>
            <person name="Westerberg I."/>
            <person name="Brannstrom I.O."/>
            <person name="Guillou S."/>
            <person name="Cros-Aarteil S."/>
            <person name="Calhoun S."/>
            <person name="Haridas S."/>
            <person name="Kuo A."/>
            <person name="Mondo S."/>
            <person name="Pangilinan J."/>
            <person name="Riley R."/>
            <person name="Labutti K."/>
            <person name="Andreopoulos B."/>
            <person name="Lipzen A."/>
            <person name="Chen C."/>
            <person name="Yanf M."/>
            <person name="Daum C."/>
            <person name="Ng V."/>
            <person name="Clum A."/>
            <person name="Ohm R."/>
            <person name="Martin F."/>
            <person name="Silar P."/>
            <person name="Natvig D."/>
            <person name="Lalanne C."/>
            <person name="Gautier V."/>
            <person name="Ament-Velasquez S.L."/>
            <person name="Kruys A."/>
            <person name="Hutchinson M.I."/>
            <person name="Powell A.J."/>
            <person name="Barry K."/>
            <person name="Miller A.N."/>
            <person name="Grigoriev I.V."/>
            <person name="Debuchy R."/>
            <person name="Gladieux P."/>
            <person name="Thoren M.H."/>
            <person name="Johannesson H."/>
        </authorList>
    </citation>
    <scope>NUCLEOTIDE SEQUENCE</scope>
    <source>
        <strain evidence="2">CBS 731.68</strain>
    </source>
</reference>
<evidence type="ECO:0000256" key="1">
    <source>
        <dbReference type="SAM" id="MobiDB-lite"/>
    </source>
</evidence>
<dbReference type="GeneID" id="87824165"/>
<evidence type="ECO:0000313" key="3">
    <source>
        <dbReference type="Proteomes" id="UP001302602"/>
    </source>
</evidence>
<comment type="caution">
    <text evidence="2">The sequence shown here is derived from an EMBL/GenBank/DDBJ whole genome shotgun (WGS) entry which is preliminary data.</text>
</comment>
<organism evidence="2 3">
    <name type="scientific">Parathielavia appendiculata</name>
    <dbReference type="NCBI Taxonomy" id="2587402"/>
    <lineage>
        <taxon>Eukaryota</taxon>
        <taxon>Fungi</taxon>
        <taxon>Dikarya</taxon>
        <taxon>Ascomycota</taxon>
        <taxon>Pezizomycotina</taxon>
        <taxon>Sordariomycetes</taxon>
        <taxon>Sordariomycetidae</taxon>
        <taxon>Sordariales</taxon>
        <taxon>Chaetomiaceae</taxon>
        <taxon>Parathielavia</taxon>
    </lineage>
</organism>
<reference evidence="2" key="1">
    <citation type="journal article" date="2023" name="Mol. Phylogenet. Evol.">
        <title>Genome-scale phylogeny and comparative genomics of the fungal order Sordariales.</title>
        <authorList>
            <person name="Hensen N."/>
            <person name="Bonometti L."/>
            <person name="Westerberg I."/>
            <person name="Brannstrom I.O."/>
            <person name="Guillou S."/>
            <person name="Cros-Aarteil S."/>
            <person name="Calhoun S."/>
            <person name="Haridas S."/>
            <person name="Kuo A."/>
            <person name="Mondo S."/>
            <person name="Pangilinan J."/>
            <person name="Riley R."/>
            <person name="LaButti K."/>
            <person name="Andreopoulos B."/>
            <person name="Lipzen A."/>
            <person name="Chen C."/>
            <person name="Yan M."/>
            <person name="Daum C."/>
            <person name="Ng V."/>
            <person name="Clum A."/>
            <person name="Steindorff A."/>
            <person name="Ohm R.A."/>
            <person name="Martin F."/>
            <person name="Silar P."/>
            <person name="Natvig D.O."/>
            <person name="Lalanne C."/>
            <person name="Gautier V."/>
            <person name="Ament-Velasquez S.L."/>
            <person name="Kruys A."/>
            <person name="Hutchinson M.I."/>
            <person name="Powell A.J."/>
            <person name="Barry K."/>
            <person name="Miller A.N."/>
            <person name="Grigoriev I.V."/>
            <person name="Debuchy R."/>
            <person name="Gladieux P."/>
            <person name="Hiltunen Thoren M."/>
            <person name="Johannesson H."/>
        </authorList>
    </citation>
    <scope>NUCLEOTIDE SEQUENCE</scope>
    <source>
        <strain evidence="2">CBS 731.68</strain>
    </source>
</reference>
<dbReference type="RefSeq" id="XP_062641800.1">
    <property type="nucleotide sequence ID" value="XM_062787395.1"/>
</dbReference>
<name>A0AAN6YY55_9PEZI</name>
<feature type="region of interest" description="Disordered" evidence="1">
    <location>
        <begin position="1"/>
        <end position="59"/>
    </location>
</feature>
<dbReference type="AlphaFoldDB" id="A0AAN6YY55"/>
<sequence length="180" mass="20000">MSPYFSWRKGQPHAFPVQPPLPPQRTRNNSAGARLQLDSADSTQRSPDVSPDETPFVSPDRVLRLPTQNERPFWKATGHPTYIPCDIGAASVTHRAATSLFQQYCEGDRGGPGNHELIVRDGADKRAPPFQTFDKCFALFLDEDQYGQSFRMRGDINEVPAIASWLERDDVSGDALEGAV</sequence>
<evidence type="ECO:0000313" key="2">
    <source>
        <dbReference type="EMBL" id="KAK4118027.1"/>
    </source>
</evidence>
<keyword evidence="3" id="KW-1185">Reference proteome</keyword>
<dbReference type="EMBL" id="MU853291">
    <property type="protein sequence ID" value="KAK4118027.1"/>
    <property type="molecule type" value="Genomic_DNA"/>
</dbReference>
<dbReference type="Proteomes" id="UP001302602">
    <property type="component" value="Unassembled WGS sequence"/>
</dbReference>
<protein>
    <submittedName>
        <fullName evidence="2">Uncharacterized protein</fullName>
    </submittedName>
</protein>
<proteinExistence type="predicted"/>